<dbReference type="Pfam" id="PF22922">
    <property type="entry name" value="GAF_NLP"/>
    <property type="match status" value="1"/>
</dbReference>
<organism evidence="2 3">
    <name type="scientific">Lithospermum erythrorhizon</name>
    <name type="common">Purple gromwell</name>
    <name type="synonym">Lithospermum officinale var. erythrorhizon</name>
    <dbReference type="NCBI Taxonomy" id="34254"/>
    <lineage>
        <taxon>Eukaryota</taxon>
        <taxon>Viridiplantae</taxon>
        <taxon>Streptophyta</taxon>
        <taxon>Embryophyta</taxon>
        <taxon>Tracheophyta</taxon>
        <taxon>Spermatophyta</taxon>
        <taxon>Magnoliopsida</taxon>
        <taxon>eudicotyledons</taxon>
        <taxon>Gunneridae</taxon>
        <taxon>Pentapetalae</taxon>
        <taxon>asterids</taxon>
        <taxon>lamiids</taxon>
        <taxon>Boraginales</taxon>
        <taxon>Boraginaceae</taxon>
        <taxon>Boraginoideae</taxon>
        <taxon>Lithospermeae</taxon>
        <taxon>Lithospermum</taxon>
    </lineage>
</organism>
<dbReference type="PROSITE" id="PS51745">
    <property type="entry name" value="PB1"/>
    <property type="match status" value="1"/>
</dbReference>
<keyword evidence="3" id="KW-1185">Reference proteome</keyword>
<dbReference type="InterPro" id="IPR045012">
    <property type="entry name" value="NLP"/>
</dbReference>
<dbReference type="InterPro" id="IPR053793">
    <property type="entry name" value="PB1-like"/>
</dbReference>
<dbReference type="Gene3D" id="3.10.20.90">
    <property type="entry name" value="Phosphatidylinositol 3-kinase Catalytic Subunit, Chain A, domain 1"/>
    <property type="match status" value="1"/>
</dbReference>
<gene>
    <name evidence="2" type="ORF">LIER_33039</name>
</gene>
<dbReference type="Pfam" id="PF00564">
    <property type="entry name" value="PB1"/>
    <property type="match status" value="1"/>
</dbReference>
<accession>A0AAV3RVI4</accession>
<comment type="caution">
    <text evidence="2">The sequence shown here is derived from an EMBL/GenBank/DDBJ whole genome shotgun (WGS) entry which is preliminary data.</text>
</comment>
<feature type="domain" description="PB1" evidence="1">
    <location>
        <begin position="682"/>
        <end position="762"/>
    </location>
</feature>
<dbReference type="CDD" id="cd05992">
    <property type="entry name" value="PB1"/>
    <property type="match status" value="1"/>
</dbReference>
<dbReference type="InterPro" id="IPR000270">
    <property type="entry name" value="PB1_dom"/>
</dbReference>
<name>A0AAV3RVI4_LITER</name>
<dbReference type="PANTHER" id="PTHR32002:SF62">
    <property type="entry name" value="PROTEIN NLP6-LIKE ISOFORM X1"/>
    <property type="match status" value="1"/>
</dbReference>
<dbReference type="InterPro" id="IPR055081">
    <property type="entry name" value="NLP1-9_GAF"/>
</dbReference>
<evidence type="ECO:0000259" key="1">
    <source>
        <dbReference type="PROSITE" id="PS51745"/>
    </source>
</evidence>
<dbReference type="SUPFAM" id="SSF54277">
    <property type="entry name" value="CAD &amp; PB1 domains"/>
    <property type="match status" value="1"/>
</dbReference>
<dbReference type="PANTHER" id="PTHR32002">
    <property type="entry name" value="PROTEIN NLP8"/>
    <property type="match status" value="1"/>
</dbReference>
<dbReference type="EMBL" id="BAABME010013029">
    <property type="protein sequence ID" value="GAA0185751.1"/>
    <property type="molecule type" value="Genomic_DNA"/>
</dbReference>
<dbReference type="AlphaFoldDB" id="A0AAV3RVI4"/>
<dbReference type="SMART" id="SM00666">
    <property type="entry name" value="PB1"/>
    <property type="match status" value="1"/>
</dbReference>
<protein>
    <recommendedName>
        <fullName evidence="1">PB1 domain-containing protein</fullName>
    </recommendedName>
</protein>
<reference evidence="2 3" key="1">
    <citation type="submission" date="2024-01" db="EMBL/GenBank/DDBJ databases">
        <title>The complete chloroplast genome sequence of Lithospermum erythrorhizon: insights into the phylogenetic relationship among Boraginaceae species and the maternal lineages of purple gromwells.</title>
        <authorList>
            <person name="Okada T."/>
            <person name="Watanabe K."/>
        </authorList>
    </citation>
    <scope>NUCLEOTIDE SEQUENCE [LARGE SCALE GENOMIC DNA]</scope>
</reference>
<sequence>MSEVNPQHHLSITGDRNFEGNMSLDDFMKYMPQDLQILKQSENTLGKMMLTYAAFGRVSGVSTLKTRIVSALMQFGKDITPYLIQFWGRESIDGKRYLISSELPFSISNIDRGSSSYRKRCMSYRYSLDGRSIGPAARVFLQGTVEFNHIADYSLDEYSLRDYALTCRAHQILFVPIYEPPGRQCIGVVEYIGFGEIGFFLEDDLRNMWRIFLSEDLMLKDLPYSLIGLVEHTELDMALKHACNSRYIPFAQVWRPCTDWETGTLVFSVIKRKCLKGKSRSYKPFYTKCKSVPLKEWEGTVGKAFSSLTSFFCKLSTDVHPLALDASEVGFIYSFAVCLRHRHISTGYKTFILEFFVSNSAPTSIEALDSVRSVLDTIKRECPNLRQASGQLGDSVDVALHDPASSNSYPPGETTLANVPTDTEFSLNRGEVVPSSFEQPAEMEMPAVFQSENLSLGEGPCFFVEDLLDLSPYPDDAVDVATHDPAINNAYPPGKSTLVKVPNETSGDMFRSSFEQQAVVAPNDPSDMMLSDEPSETNGDTIGSSQEDIVLSEAETMRSDQPSVADAQNIDSMQINIKHIPPLKNAKAVKKFKSPLTFEIIQRHAVGQIELVAKHLKGKRGTKYKATSTSSIQKICRDNKFKDWHELKNKMLSRLHPDYIKAAQEHIQQVGCETEVPGFSPNVIVNALYLDKTKSFEFSIVKDIKELLEKLAKVFKLQANNFQMKYENEDGEWIPLATDEDLSTCFQNVRYFRDTTVYVQVEYISNAPS</sequence>
<dbReference type="Proteomes" id="UP001454036">
    <property type="component" value="Unassembled WGS sequence"/>
</dbReference>
<evidence type="ECO:0000313" key="2">
    <source>
        <dbReference type="EMBL" id="GAA0185751.1"/>
    </source>
</evidence>
<evidence type="ECO:0000313" key="3">
    <source>
        <dbReference type="Proteomes" id="UP001454036"/>
    </source>
</evidence>
<proteinExistence type="predicted"/>
<dbReference type="GO" id="GO:0003700">
    <property type="term" value="F:DNA-binding transcription factor activity"/>
    <property type="evidence" value="ECO:0007669"/>
    <property type="project" value="InterPro"/>
</dbReference>